<protein>
    <submittedName>
        <fullName evidence="1">Uncharacterized protein</fullName>
    </submittedName>
</protein>
<dbReference type="EMBL" id="VSSQ01147211">
    <property type="protein sequence ID" value="MPN65206.1"/>
    <property type="molecule type" value="Genomic_DNA"/>
</dbReference>
<organism evidence="1">
    <name type="scientific">bioreactor metagenome</name>
    <dbReference type="NCBI Taxonomy" id="1076179"/>
    <lineage>
        <taxon>unclassified sequences</taxon>
        <taxon>metagenomes</taxon>
        <taxon>ecological metagenomes</taxon>
    </lineage>
</organism>
<reference evidence="1" key="1">
    <citation type="submission" date="2019-08" db="EMBL/GenBank/DDBJ databases">
        <authorList>
            <person name="Kucharzyk K."/>
            <person name="Murdoch R.W."/>
            <person name="Higgins S."/>
            <person name="Loffler F."/>
        </authorList>
    </citation>
    <scope>NUCLEOTIDE SEQUENCE</scope>
</reference>
<gene>
    <name evidence="1" type="ORF">SDC9_212985</name>
</gene>
<name>A0A645JPB5_9ZZZZ</name>
<dbReference type="AlphaFoldDB" id="A0A645JPB5"/>
<accession>A0A645JPB5</accession>
<proteinExistence type="predicted"/>
<comment type="caution">
    <text evidence="1">The sequence shown here is derived from an EMBL/GenBank/DDBJ whole genome shotgun (WGS) entry which is preliminary data.</text>
</comment>
<sequence length="50" mass="5598">MVLTDETERECAREHGCPPGRDCPLHGCFAERSGICEEATEILLQTSRLH</sequence>
<evidence type="ECO:0000313" key="1">
    <source>
        <dbReference type="EMBL" id="MPN65206.1"/>
    </source>
</evidence>